<dbReference type="InterPro" id="IPR005046">
    <property type="entry name" value="DUF285"/>
</dbReference>
<accession>A0ABW4H080</accession>
<dbReference type="InterPro" id="IPR044081">
    <property type="entry name" value="DUF5776"/>
</dbReference>
<feature type="domain" description="MucBP" evidence="3">
    <location>
        <begin position="373"/>
        <end position="434"/>
    </location>
</feature>
<dbReference type="EMBL" id="JBHTOM010000001">
    <property type="protein sequence ID" value="MFD1548083.1"/>
    <property type="molecule type" value="Genomic_DNA"/>
</dbReference>
<dbReference type="Pfam" id="PF06458">
    <property type="entry name" value="MucBP"/>
    <property type="match status" value="1"/>
</dbReference>
<gene>
    <name evidence="5" type="ORF">ACFQ5T_00040</name>
</gene>
<dbReference type="Proteomes" id="UP001597195">
    <property type="component" value="Unassembled WGS sequence"/>
</dbReference>
<proteinExistence type="predicted"/>
<keyword evidence="6" id="KW-1185">Reference proteome</keyword>
<evidence type="ECO:0000256" key="2">
    <source>
        <dbReference type="SAM" id="SignalP"/>
    </source>
</evidence>
<dbReference type="Gene3D" id="3.10.20.320">
    <property type="entry name" value="Putative peptidoglycan bound protein (lpxtg motif)"/>
    <property type="match status" value="1"/>
</dbReference>
<feature type="domain" description="DUF5776" evidence="4">
    <location>
        <begin position="532"/>
        <end position="598"/>
    </location>
</feature>
<comment type="caution">
    <text evidence="5">The sequence shown here is derived from an EMBL/GenBank/DDBJ whole genome shotgun (WGS) entry which is preliminary data.</text>
</comment>
<organism evidence="5 6">
    <name type="scientific">Levilactobacillus fuyuanensis</name>
    <dbReference type="NCBI Taxonomy" id="2486022"/>
    <lineage>
        <taxon>Bacteria</taxon>
        <taxon>Bacillati</taxon>
        <taxon>Bacillota</taxon>
        <taxon>Bacilli</taxon>
        <taxon>Lactobacillales</taxon>
        <taxon>Lactobacillaceae</taxon>
        <taxon>Levilactobacillus</taxon>
    </lineage>
</organism>
<evidence type="ECO:0000259" key="3">
    <source>
        <dbReference type="Pfam" id="PF06458"/>
    </source>
</evidence>
<keyword evidence="2" id="KW-0732">Signal</keyword>
<evidence type="ECO:0000259" key="4">
    <source>
        <dbReference type="Pfam" id="PF19087"/>
    </source>
</evidence>
<dbReference type="InterPro" id="IPR009459">
    <property type="entry name" value="MucBP_dom"/>
</dbReference>
<dbReference type="RefSeq" id="WP_225421362.1">
    <property type="nucleotide sequence ID" value="NZ_JBHTOM010000001.1"/>
</dbReference>
<evidence type="ECO:0000313" key="6">
    <source>
        <dbReference type="Proteomes" id="UP001597195"/>
    </source>
</evidence>
<evidence type="ECO:0000256" key="1">
    <source>
        <dbReference type="ARBA" id="ARBA00022737"/>
    </source>
</evidence>
<dbReference type="Pfam" id="PF03382">
    <property type="entry name" value="DUF285"/>
    <property type="match status" value="1"/>
</dbReference>
<dbReference type="NCBIfam" id="TIGR02167">
    <property type="entry name" value="Liste_lipo_26"/>
    <property type="match status" value="2"/>
</dbReference>
<sequence>MRSLTMLLVTGLLLGTGAPIVAIAVPSQTAFAESNTTGMTSANKDNYEKGANAGIVTQGKFGSVNFYLTDAGDLHLGAGQFPEYEPTPGDSGRGQLLQAVARVYYNSSNLWLSELNQMAEMITRVVFDGDVVAAVDASNTFARLKRVKEYVGLTRLDASHTTNMSYMFSENYYVITMDVSKLDTRQATNMAGMFASNSRLQELDVSNFITDKVTAASVMLASTHALKVINFEKATFAAMTSAAQMISDSGVEILNLPVFDPLSNSGSVLYGSKSLRQLTLGPRAQQGKFYNVTDPPKNETYTGKWQIVGEGTVLNPLGEKFDTGSRIGRRDPNLVLTEPDTYVWEPVDRVLPPVTPPPVTPPPITPPVEESQPVTVQYLNERGQRLADDVILTGELGTTYQAAKLGFSGYKLTRTVGQQTGTFKTTTQRVVFHYAPDLVTGGGGDGIAPLATVVYATKKVGLYRDKNFSATARHHWYAKQKRHARPMFVVTGYATSKTGQLRYKVRDVNHRSKTAGKAGYLTANRHYTVPVYYAKKQPKVQVINPQGVNGYRQKSLKGKQQHYRHGQQLRVKRIVKHRKTTRFVLTNGQYVTANKKLIISQ</sequence>
<reference evidence="6" key="1">
    <citation type="journal article" date="2019" name="Int. J. Syst. Evol. Microbiol.">
        <title>The Global Catalogue of Microorganisms (GCM) 10K type strain sequencing project: providing services to taxonomists for standard genome sequencing and annotation.</title>
        <authorList>
            <consortium name="The Broad Institute Genomics Platform"/>
            <consortium name="The Broad Institute Genome Sequencing Center for Infectious Disease"/>
            <person name="Wu L."/>
            <person name="Ma J."/>
        </authorList>
    </citation>
    <scope>NUCLEOTIDE SEQUENCE [LARGE SCALE GENOMIC DNA]</scope>
    <source>
        <strain evidence="6">CCM 8906</strain>
    </source>
</reference>
<dbReference type="InterPro" id="IPR011889">
    <property type="entry name" value="Liste_lipo_26"/>
</dbReference>
<protein>
    <submittedName>
        <fullName evidence="5">DUF5776 domain-containing protein</fullName>
    </submittedName>
</protein>
<evidence type="ECO:0000313" key="5">
    <source>
        <dbReference type="EMBL" id="MFD1548083.1"/>
    </source>
</evidence>
<name>A0ABW4H080_9LACO</name>
<feature type="signal peptide" evidence="2">
    <location>
        <begin position="1"/>
        <end position="24"/>
    </location>
</feature>
<feature type="chain" id="PRO_5046951600" evidence="2">
    <location>
        <begin position="25"/>
        <end position="601"/>
    </location>
</feature>
<keyword evidence="1" id="KW-0677">Repeat</keyword>
<dbReference type="Pfam" id="PF19087">
    <property type="entry name" value="DUF5776"/>
    <property type="match status" value="1"/>
</dbReference>